<dbReference type="Proteomes" id="UP000586042">
    <property type="component" value="Unassembled WGS sequence"/>
</dbReference>
<evidence type="ECO:0000313" key="1">
    <source>
        <dbReference type="EMBL" id="NUW34812.1"/>
    </source>
</evidence>
<dbReference type="InterPro" id="IPR036388">
    <property type="entry name" value="WH-like_DNA-bd_sf"/>
</dbReference>
<gene>
    <name evidence="1" type="ORF">HTZ77_25765</name>
</gene>
<proteinExistence type="predicted"/>
<sequence length="171" mass="19372">MPKTPGQQRQNGVRWTVFTGVSNTSDLAMRPSRALIAAAVPRGMRRAGAQKEWLRALKEDLEVLDLRVDGYSNLVRIANVICWAADWRTMCSRPTVAKIMERTGLGKATVKRWVRWLRERGWLGVVEEGTTVRYRKGTKAGLDDDGYGNRAAVWVLCAPRRPRETEERSTC</sequence>
<name>A0A7Y6IAT6_9ACTN</name>
<protein>
    <submittedName>
        <fullName evidence="1">Helix-turn-helix domain-containing protein</fullName>
    </submittedName>
</protein>
<dbReference type="Gene3D" id="1.10.10.10">
    <property type="entry name" value="Winged helix-like DNA-binding domain superfamily/Winged helix DNA-binding domain"/>
    <property type="match status" value="1"/>
</dbReference>
<evidence type="ECO:0000313" key="2">
    <source>
        <dbReference type="Proteomes" id="UP000586042"/>
    </source>
</evidence>
<dbReference type="RefSeq" id="WP_175592276.1">
    <property type="nucleotide sequence ID" value="NZ_JABWGN010000010.1"/>
</dbReference>
<keyword evidence="2" id="KW-1185">Reference proteome</keyword>
<accession>A0A7Y6IAT6</accession>
<reference evidence="1 2" key="1">
    <citation type="submission" date="2020-06" db="EMBL/GenBank/DDBJ databases">
        <title>Nonomuraea sp. SMC257, a novel actinomycete isolated from soil.</title>
        <authorList>
            <person name="Chanama M."/>
        </authorList>
    </citation>
    <scope>NUCLEOTIDE SEQUENCE [LARGE SCALE GENOMIC DNA]</scope>
    <source>
        <strain evidence="1 2">SMC257</strain>
    </source>
</reference>
<organism evidence="1 2">
    <name type="scientific">Nonomuraea montanisoli</name>
    <dbReference type="NCBI Taxonomy" id="2741721"/>
    <lineage>
        <taxon>Bacteria</taxon>
        <taxon>Bacillati</taxon>
        <taxon>Actinomycetota</taxon>
        <taxon>Actinomycetes</taxon>
        <taxon>Streptosporangiales</taxon>
        <taxon>Streptosporangiaceae</taxon>
        <taxon>Nonomuraea</taxon>
    </lineage>
</organism>
<comment type="caution">
    <text evidence="1">The sequence shown here is derived from an EMBL/GenBank/DDBJ whole genome shotgun (WGS) entry which is preliminary data.</text>
</comment>
<dbReference type="AlphaFoldDB" id="A0A7Y6IAT6"/>
<dbReference type="EMBL" id="JABWGN010000010">
    <property type="protein sequence ID" value="NUW34812.1"/>
    <property type="molecule type" value="Genomic_DNA"/>
</dbReference>